<sequence length="84" mass="9453">MEGQSGVVDRLRHWRLCSFEVRALLHKATMEPEMSAPLICCFWSPRVGGAPHRPVQAPACRVNGFSAHEEQQSHLQTKGMWADP</sequence>
<protein>
    <submittedName>
        <fullName evidence="1">Uncharacterized protein</fullName>
    </submittedName>
</protein>
<dbReference type="EMBL" id="JANPWB010000010">
    <property type="protein sequence ID" value="KAJ1140049.1"/>
    <property type="molecule type" value="Genomic_DNA"/>
</dbReference>
<dbReference type="AlphaFoldDB" id="A0AAV7QJZ1"/>
<evidence type="ECO:0000313" key="1">
    <source>
        <dbReference type="EMBL" id="KAJ1140049.1"/>
    </source>
</evidence>
<comment type="caution">
    <text evidence="1">The sequence shown here is derived from an EMBL/GenBank/DDBJ whole genome shotgun (WGS) entry which is preliminary data.</text>
</comment>
<evidence type="ECO:0000313" key="2">
    <source>
        <dbReference type="Proteomes" id="UP001066276"/>
    </source>
</evidence>
<gene>
    <name evidence="1" type="ORF">NDU88_006410</name>
</gene>
<keyword evidence="2" id="KW-1185">Reference proteome</keyword>
<accession>A0AAV7QJZ1</accession>
<reference evidence="1" key="1">
    <citation type="journal article" date="2022" name="bioRxiv">
        <title>Sequencing and chromosome-scale assembly of the giantPleurodeles waltlgenome.</title>
        <authorList>
            <person name="Brown T."/>
            <person name="Elewa A."/>
            <person name="Iarovenko S."/>
            <person name="Subramanian E."/>
            <person name="Araus A.J."/>
            <person name="Petzold A."/>
            <person name="Susuki M."/>
            <person name="Suzuki K.-i.T."/>
            <person name="Hayashi T."/>
            <person name="Toyoda A."/>
            <person name="Oliveira C."/>
            <person name="Osipova E."/>
            <person name="Leigh N.D."/>
            <person name="Simon A."/>
            <person name="Yun M.H."/>
        </authorList>
    </citation>
    <scope>NUCLEOTIDE SEQUENCE</scope>
    <source>
        <strain evidence="1">20211129_DDA</strain>
        <tissue evidence="1">Liver</tissue>
    </source>
</reference>
<proteinExistence type="predicted"/>
<name>A0AAV7QJZ1_PLEWA</name>
<dbReference type="Proteomes" id="UP001066276">
    <property type="component" value="Chromosome 6"/>
</dbReference>
<organism evidence="1 2">
    <name type="scientific">Pleurodeles waltl</name>
    <name type="common">Iberian ribbed newt</name>
    <dbReference type="NCBI Taxonomy" id="8319"/>
    <lineage>
        <taxon>Eukaryota</taxon>
        <taxon>Metazoa</taxon>
        <taxon>Chordata</taxon>
        <taxon>Craniata</taxon>
        <taxon>Vertebrata</taxon>
        <taxon>Euteleostomi</taxon>
        <taxon>Amphibia</taxon>
        <taxon>Batrachia</taxon>
        <taxon>Caudata</taxon>
        <taxon>Salamandroidea</taxon>
        <taxon>Salamandridae</taxon>
        <taxon>Pleurodelinae</taxon>
        <taxon>Pleurodeles</taxon>
    </lineage>
</organism>